<dbReference type="STRING" id="4846.A0A367J5H8"/>
<dbReference type="Pfam" id="PF00394">
    <property type="entry name" value="Cu-oxidase"/>
    <property type="match status" value="1"/>
</dbReference>
<dbReference type="SUPFAM" id="SSF49503">
    <property type="entry name" value="Cupredoxins"/>
    <property type="match status" value="3"/>
</dbReference>
<proteinExistence type="inferred from homology"/>
<gene>
    <name evidence="8" type="ORF">CU098_002811</name>
</gene>
<evidence type="ECO:0000259" key="6">
    <source>
        <dbReference type="Pfam" id="PF07731"/>
    </source>
</evidence>
<feature type="domain" description="Plastocyanin-like" evidence="5">
    <location>
        <begin position="124"/>
        <end position="255"/>
    </location>
</feature>
<keyword evidence="4" id="KW-0186">Copper</keyword>
<evidence type="ECO:0000256" key="4">
    <source>
        <dbReference type="ARBA" id="ARBA00023008"/>
    </source>
</evidence>
<dbReference type="AlphaFoldDB" id="A0A367J5H8"/>
<comment type="similarity">
    <text evidence="1">Belongs to the multicopper oxidase family.</text>
</comment>
<comment type="caution">
    <text evidence="8">The sequence shown here is derived from an EMBL/GenBank/DDBJ whole genome shotgun (WGS) entry which is preliminary data.</text>
</comment>
<dbReference type="Pfam" id="PF07731">
    <property type="entry name" value="Cu-oxidase_2"/>
    <property type="match status" value="1"/>
</dbReference>
<evidence type="ECO:0000313" key="8">
    <source>
        <dbReference type="EMBL" id="RCH85099.1"/>
    </source>
</evidence>
<dbReference type="CDD" id="cd04205">
    <property type="entry name" value="CuRO_2_LCC_like"/>
    <property type="match status" value="1"/>
</dbReference>
<dbReference type="Pfam" id="PF07732">
    <property type="entry name" value="Cu-oxidase_3"/>
    <property type="match status" value="1"/>
</dbReference>
<protein>
    <submittedName>
        <fullName evidence="8">Uncharacterized protein</fullName>
    </submittedName>
</protein>
<dbReference type="Gene3D" id="2.60.40.420">
    <property type="entry name" value="Cupredoxins - blue copper proteins"/>
    <property type="match status" value="3"/>
</dbReference>
<feature type="domain" description="Plastocyanin-like" evidence="6">
    <location>
        <begin position="376"/>
        <end position="492"/>
    </location>
</feature>
<dbReference type="GO" id="GO:0005507">
    <property type="term" value="F:copper ion binding"/>
    <property type="evidence" value="ECO:0007669"/>
    <property type="project" value="InterPro"/>
</dbReference>
<dbReference type="Proteomes" id="UP000253551">
    <property type="component" value="Unassembled WGS sequence"/>
</dbReference>
<name>A0A367J5H8_RHIST</name>
<organism evidence="8 9">
    <name type="scientific">Rhizopus stolonifer</name>
    <name type="common">Rhizopus nigricans</name>
    <dbReference type="NCBI Taxonomy" id="4846"/>
    <lineage>
        <taxon>Eukaryota</taxon>
        <taxon>Fungi</taxon>
        <taxon>Fungi incertae sedis</taxon>
        <taxon>Mucoromycota</taxon>
        <taxon>Mucoromycotina</taxon>
        <taxon>Mucoromycetes</taxon>
        <taxon>Mucorales</taxon>
        <taxon>Mucorineae</taxon>
        <taxon>Rhizopodaceae</taxon>
        <taxon>Rhizopus</taxon>
    </lineage>
</organism>
<accession>A0A367J5H8</accession>
<evidence type="ECO:0000256" key="3">
    <source>
        <dbReference type="ARBA" id="ARBA00023002"/>
    </source>
</evidence>
<evidence type="ECO:0000256" key="1">
    <source>
        <dbReference type="ARBA" id="ARBA00010609"/>
    </source>
</evidence>
<evidence type="ECO:0000259" key="5">
    <source>
        <dbReference type="Pfam" id="PF00394"/>
    </source>
</evidence>
<keyword evidence="2" id="KW-0479">Metal-binding</keyword>
<evidence type="ECO:0000256" key="2">
    <source>
        <dbReference type="ARBA" id="ARBA00022723"/>
    </source>
</evidence>
<dbReference type="InterPro" id="IPR011707">
    <property type="entry name" value="Cu-oxidase-like_N"/>
</dbReference>
<evidence type="ECO:0000313" key="9">
    <source>
        <dbReference type="Proteomes" id="UP000253551"/>
    </source>
</evidence>
<dbReference type="PANTHER" id="PTHR11709:SF394">
    <property type="entry name" value="FI03373P-RELATED"/>
    <property type="match status" value="1"/>
</dbReference>
<dbReference type="InterPro" id="IPR011706">
    <property type="entry name" value="Cu-oxidase_C"/>
</dbReference>
<feature type="domain" description="Plastocyanin-like" evidence="7">
    <location>
        <begin position="15"/>
        <end position="87"/>
    </location>
</feature>
<dbReference type="EMBL" id="PJQM01004260">
    <property type="protein sequence ID" value="RCH85099.1"/>
    <property type="molecule type" value="Genomic_DNA"/>
</dbReference>
<dbReference type="PANTHER" id="PTHR11709">
    <property type="entry name" value="MULTI-COPPER OXIDASE"/>
    <property type="match status" value="1"/>
</dbReference>
<sequence length="493" mass="56207">MHSVLTKKRTSEFNVRKTELNPDCFNQSYTSLTINDQFPETILRVVTNDIVEVVVKNSNKNNASTSVHFHRIYQLKTNYADGVADGTVQDPFIVYETEDALKNAEKRKQTHKMIQEGPYKYHDERILHWSEWWHQSFHDRLNFFLQPGFSGDKDPVGILLNKRSVHDDKSPSDNCPYFTVIDVKPNSIYRPRFIGALSYRVLGITISDHNMILNELNSEHFKSHLIDHLELVPSQRYSVLIRNGNYMKSTMFPISTHLKWRGIDGAGYSPNGYGYIRYMNDDSYASSITVAQKPVSLPNIMIPNVNGWILSQLKLAIPGPASILSASPSRTVKLAMQQIVLSNNITRFTSNGRLTKPWGTDAMSLLDKVREDSAYGNLSSNGFSVKHQTYPINLGETVDIVFQNMRRSNGLCVAHPWHTHEFSHYLLAEGEGNYEHGQYRNVTTYHKPLRKDVSMQYPAPANGTIPCSWTKVRVHMDNPGIWAVHCHIAGHMV</sequence>
<evidence type="ECO:0000259" key="7">
    <source>
        <dbReference type="Pfam" id="PF07732"/>
    </source>
</evidence>
<dbReference type="InterPro" id="IPR008972">
    <property type="entry name" value="Cupredoxin"/>
</dbReference>
<dbReference type="InterPro" id="IPR045087">
    <property type="entry name" value="Cu-oxidase_fam"/>
</dbReference>
<dbReference type="GO" id="GO:0016491">
    <property type="term" value="F:oxidoreductase activity"/>
    <property type="evidence" value="ECO:0007669"/>
    <property type="project" value="UniProtKB-KW"/>
</dbReference>
<reference evidence="8 9" key="1">
    <citation type="journal article" date="2018" name="G3 (Bethesda)">
        <title>Phylogenetic and Phylogenomic Definition of Rhizopus Species.</title>
        <authorList>
            <person name="Gryganskyi A.P."/>
            <person name="Golan J."/>
            <person name="Dolatabadi S."/>
            <person name="Mondo S."/>
            <person name="Robb S."/>
            <person name="Idnurm A."/>
            <person name="Muszewska A."/>
            <person name="Steczkiewicz K."/>
            <person name="Masonjones S."/>
            <person name="Liao H.L."/>
            <person name="Gajdeczka M.T."/>
            <person name="Anike F."/>
            <person name="Vuek A."/>
            <person name="Anishchenko I.M."/>
            <person name="Voigt K."/>
            <person name="de Hoog G.S."/>
            <person name="Smith M.E."/>
            <person name="Heitman J."/>
            <person name="Vilgalys R."/>
            <person name="Stajich J.E."/>
        </authorList>
    </citation>
    <scope>NUCLEOTIDE SEQUENCE [LARGE SCALE GENOMIC DNA]</scope>
    <source>
        <strain evidence="8 9">LSU 92-RS-03</strain>
    </source>
</reference>
<dbReference type="InterPro" id="IPR001117">
    <property type="entry name" value="Cu-oxidase_2nd"/>
</dbReference>
<keyword evidence="9" id="KW-1185">Reference proteome</keyword>
<dbReference type="OrthoDB" id="2121828at2759"/>
<keyword evidence="3" id="KW-0560">Oxidoreductase</keyword>